<accession>A0A0L8ADG0</accession>
<evidence type="ECO:0000256" key="2">
    <source>
        <dbReference type="ARBA" id="ARBA00021549"/>
    </source>
</evidence>
<keyword evidence="5" id="KW-0997">Cell inner membrane</keyword>
<dbReference type="AlphaFoldDB" id="A0A0L8ADG0"/>
<evidence type="ECO:0000256" key="4">
    <source>
        <dbReference type="ARBA" id="ARBA00022481"/>
    </source>
</evidence>
<comment type="caution">
    <text evidence="13">The sequence shown here is derived from an EMBL/GenBank/DDBJ whole genome shotgun (WGS) entry which is preliminary data.</text>
</comment>
<keyword evidence="6 11" id="KW-0812">Transmembrane</keyword>
<comment type="subcellular location">
    <subcellularLocation>
        <location evidence="1">Cell inner membrane</location>
        <topology evidence="1">Single-pass membrane protein</topology>
    </subcellularLocation>
</comment>
<sequence length="172" mass="18223">MSLRRKNGFTLVELMVTIMVLAVLATIAFPSFQGTLRSNRIATASNELIASLALARSEAVKNRRGAGVCASSAGSTCDGKSWADGWLVWADTNGDGALSAGETVLRYSAGRPGLTTAGTPDLSVGFDPRGRNRANASLDLTLRPDTCGKQPLQRTLRISPTGQVRLLKEDCK</sequence>
<dbReference type="EMBL" id="AJLO02000011">
    <property type="protein sequence ID" value="KOF00444.1"/>
    <property type="molecule type" value="Genomic_DNA"/>
</dbReference>
<dbReference type="InterPro" id="IPR045584">
    <property type="entry name" value="Pilin-like"/>
</dbReference>
<evidence type="ECO:0000256" key="1">
    <source>
        <dbReference type="ARBA" id="ARBA00004377"/>
    </source>
</evidence>
<evidence type="ECO:0000313" key="13">
    <source>
        <dbReference type="EMBL" id="KOF00444.1"/>
    </source>
</evidence>
<gene>
    <name evidence="13" type="ORF">W7K_04650</name>
</gene>
<protein>
    <recommendedName>
        <fullName evidence="2">Type II secretion system protein H</fullName>
    </recommendedName>
    <alternativeName>
        <fullName evidence="10">General secretion pathway protein H</fullName>
    </alternativeName>
</protein>
<evidence type="ECO:0000256" key="6">
    <source>
        <dbReference type="ARBA" id="ARBA00022692"/>
    </source>
</evidence>
<dbReference type="Gene3D" id="3.55.40.10">
    <property type="entry name" value="minor pseudopilin epsh domain"/>
    <property type="match status" value="1"/>
</dbReference>
<dbReference type="SUPFAM" id="SSF54523">
    <property type="entry name" value="Pili subunits"/>
    <property type="match status" value="1"/>
</dbReference>
<evidence type="ECO:0000256" key="10">
    <source>
        <dbReference type="ARBA" id="ARBA00030775"/>
    </source>
</evidence>
<evidence type="ECO:0000313" key="14">
    <source>
        <dbReference type="Proteomes" id="UP000036890"/>
    </source>
</evidence>
<proteinExistence type="inferred from homology"/>
<keyword evidence="8 11" id="KW-0472">Membrane</keyword>
<evidence type="ECO:0000256" key="8">
    <source>
        <dbReference type="ARBA" id="ARBA00023136"/>
    </source>
</evidence>
<dbReference type="OrthoDB" id="6120962at2"/>
<evidence type="ECO:0000256" key="11">
    <source>
        <dbReference type="SAM" id="Phobius"/>
    </source>
</evidence>
<evidence type="ECO:0000256" key="5">
    <source>
        <dbReference type="ARBA" id="ARBA00022519"/>
    </source>
</evidence>
<dbReference type="GO" id="GO:0015627">
    <property type="term" value="C:type II protein secretion system complex"/>
    <property type="evidence" value="ECO:0007669"/>
    <property type="project" value="InterPro"/>
</dbReference>
<dbReference type="InterPro" id="IPR022346">
    <property type="entry name" value="T2SS_GspH"/>
</dbReference>
<organism evidence="13 14">
    <name type="scientific">Stenotrophomonas geniculata N1</name>
    <dbReference type="NCBI Taxonomy" id="1167641"/>
    <lineage>
        <taxon>Bacteria</taxon>
        <taxon>Pseudomonadati</taxon>
        <taxon>Pseudomonadota</taxon>
        <taxon>Gammaproteobacteria</taxon>
        <taxon>Lysobacterales</taxon>
        <taxon>Lysobacteraceae</taxon>
        <taxon>Stenotrophomonas</taxon>
    </lineage>
</organism>
<keyword evidence="3" id="KW-1003">Cell membrane</keyword>
<name>A0A0L8ADG0_9GAMM</name>
<feature type="transmembrane region" description="Helical" evidence="11">
    <location>
        <begin position="12"/>
        <end position="32"/>
    </location>
</feature>
<dbReference type="RefSeq" id="WP_029380066.1">
    <property type="nucleotide sequence ID" value="NZ_AJLO02000011.1"/>
</dbReference>
<dbReference type="GO" id="GO:0015628">
    <property type="term" value="P:protein secretion by the type II secretion system"/>
    <property type="evidence" value="ECO:0007669"/>
    <property type="project" value="InterPro"/>
</dbReference>
<feature type="domain" description="General secretion pathway GspH" evidence="12">
    <location>
        <begin position="44"/>
        <end position="162"/>
    </location>
</feature>
<reference evidence="13 14" key="1">
    <citation type="journal article" date="2012" name="J. Bacteriol.">
        <title>Genome sequence of a novel nicotine-degrading strain, Pseudomonas geniculata N1.</title>
        <authorList>
            <person name="Tang H."/>
            <person name="Yu H."/>
            <person name="Tai C."/>
            <person name="Huang K."/>
            <person name="Liu Y."/>
            <person name="Wang L."/>
            <person name="Yao Y."/>
            <person name="Wu G."/>
            <person name="Xu P."/>
        </authorList>
    </citation>
    <scope>NUCLEOTIDE SEQUENCE [LARGE SCALE GENOMIC DNA]</scope>
    <source>
        <strain evidence="13 14">N1</strain>
    </source>
</reference>
<keyword evidence="7 11" id="KW-1133">Transmembrane helix</keyword>
<dbReference type="NCBIfam" id="TIGR02532">
    <property type="entry name" value="IV_pilin_GFxxxE"/>
    <property type="match status" value="1"/>
</dbReference>
<dbReference type="InterPro" id="IPR012902">
    <property type="entry name" value="N_methyl_site"/>
</dbReference>
<dbReference type="GO" id="GO:0005886">
    <property type="term" value="C:plasma membrane"/>
    <property type="evidence" value="ECO:0007669"/>
    <property type="project" value="UniProtKB-SubCell"/>
</dbReference>
<keyword evidence="4" id="KW-0488">Methylation</keyword>
<dbReference type="Proteomes" id="UP000036890">
    <property type="component" value="Unassembled WGS sequence"/>
</dbReference>
<evidence type="ECO:0000256" key="3">
    <source>
        <dbReference type="ARBA" id="ARBA00022475"/>
    </source>
</evidence>
<dbReference type="Pfam" id="PF07963">
    <property type="entry name" value="N_methyl"/>
    <property type="match status" value="1"/>
</dbReference>
<evidence type="ECO:0000256" key="9">
    <source>
        <dbReference type="ARBA" id="ARBA00025772"/>
    </source>
</evidence>
<evidence type="ECO:0000259" key="12">
    <source>
        <dbReference type="Pfam" id="PF12019"/>
    </source>
</evidence>
<comment type="similarity">
    <text evidence="9">Belongs to the GSP H family.</text>
</comment>
<dbReference type="Pfam" id="PF12019">
    <property type="entry name" value="GspH"/>
    <property type="match status" value="1"/>
</dbReference>
<evidence type="ECO:0000256" key="7">
    <source>
        <dbReference type="ARBA" id="ARBA00022989"/>
    </source>
</evidence>